<dbReference type="GO" id="GO:0016702">
    <property type="term" value="F:oxidoreductase activity, acting on single donors with incorporation of molecular oxygen, incorporation of two atoms of oxygen"/>
    <property type="evidence" value="ECO:0007669"/>
    <property type="project" value="UniProtKB-ARBA"/>
</dbReference>
<sequence length="301" mass="34213">MSKGEIVLGCLAPHPPHLVYAENPPQNEAFSEGGWETLRWGYAKLARKLKTIDYDAIVIFTPHWQTYIGTHFLGLPEFKSKSVDPVFPNLFRYNYDLKVDVELAEAMHEETAKAGIITKMMRNPDFRVDYGTITSCHLLNPSWDKPIVTISSNRNSHYYSNEVMIEQAKALGEACMKAIEKSGKKVVLVSSHSLSHRHFVTEAPLPEDMSREHIYNHSQYVWDMKIIDMFRNGQMKEVVDIMPEYTEQTIAETEAGGLIWMMAAMGVPSYPAEIYGYQSVIGTGNCIACWDPNNETRELVL</sequence>
<dbReference type="AlphaFoldDB" id="A0A1B1TEC4"/>
<name>A0A1B1TEC4_9ARCH</name>
<dbReference type="Gene3D" id="3.40.830.10">
    <property type="entry name" value="LigB-like"/>
    <property type="match status" value="1"/>
</dbReference>
<evidence type="ECO:0000313" key="2">
    <source>
        <dbReference type="EMBL" id="ANV80639.1"/>
    </source>
</evidence>
<reference evidence="2" key="2">
    <citation type="journal article" date="2015" name="ISME J.">
        <title>A new class of marine Euryarchaeota group II from the Mediterranean deep chlorophyll maximum.</title>
        <authorList>
            <person name="Martin-Cuadrado A.B."/>
            <person name="Garcia-Heredia I."/>
            <person name="Molto A.G."/>
            <person name="Lopez-Ubeda R."/>
            <person name="Kimes N."/>
            <person name="Lopez-Garcia P."/>
            <person name="Moreira D."/>
            <person name="Rodriguez-Valera F."/>
        </authorList>
    </citation>
    <scope>NUCLEOTIDE SEQUENCE</scope>
</reference>
<dbReference type="GO" id="GO:0008198">
    <property type="term" value="F:ferrous iron binding"/>
    <property type="evidence" value="ECO:0007669"/>
    <property type="project" value="InterPro"/>
</dbReference>
<dbReference type="Pfam" id="PF02900">
    <property type="entry name" value="LigB"/>
    <property type="match status" value="1"/>
</dbReference>
<evidence type="ECO:0000259" key="1">
    <source>
        <dbReference type="Pfam" id="PF02900"/>
    </source>
</evidence>
<dbReference type="InterPro" id="IPR004183">
    <property type="entry name" value="Xdiol_dOase_suB"/>
</dbReference>
<reference evidence="2" key="1">
    <citation type="submission" date="2014-11" db="EMBL/GenBank/DDBJ databases">
        <authorList>
            <person name="Zhu J."/>
            <person name="Qi W."/>
            <person name="Song R."/>
        </authorList>
    </citation>
    <scope>NUCLEOTIDE SEQUENCE</scope>
</reference>
<proteinExistence type="predicted"/>
<dbReference type="SUPFAM" id="SSF53213">
    <property type="entry name" value="LigB-like"/>
    <property type="match status" value="1"/>
</dbReference>
<keyword evidence="2" id="KW-0223">Dioxygenase</keyword>
<dbReference type="EMBL" id="KP211899">
    <property type="protein sequence ID" value="ANV80639.1"/>
    <property type="molecule type" value="Genomic_DNA"/>
</dbReference>
<keyword evidence="2" id="KW-0560">Oxidoreductase</keyword>
<feature type="domain" description="Extradiol ring-cleavage dioxygenase class III enzyme subunit B" evidence="1">
    <location>
        <begin position="11"/>
        <end position="266"/>
    </location>
</feature>
<accession>A0A1B1TEC4</accession>
<organism evidence="2">
    <name type="scientific">uncultured Poseidoniia archaeon</name>
    <dbReference type="NCBI Taxonomy" id="1697135"/>
    <lineage>
        <taxon>Archaea</taxon>
        <taxon>Methanobacteriati</taxon>
        <taxon>Thermoplasmatota</taxon>
        <taxon>Candidatus Poseidoniia</taxon>
        <taxon>environmental samples</taxon>
    </lineage>
</organism>
<protein>
    <submittedName>
        <fullName evidence="2">2-amino-5-chlorophenol 1,6-dioxygenase beta subunit (AmnB)</fullName>
    </submittedName>
</protein>